<name>A0A438F2G1_VITVI</name>
<keyword evidence="1" id="KW-0812">Transmembrane</keyword>
<evidence type="ECO:0000313" key="3">
    <source>
        <dbReference type="Proteomes" id="UP000288805"/>
    </source>
</evidence>
<organism evidence="2 3">
    <name type="scientific">Vitis vinifera</name>
    <name type="common">Grape</name>
    <dbReference type="NCBI Taxonomy" id="29760"/>
    <lineage>
        <taxon>Eukaryota</taxon>
        <taxon>Viridiplantae</taxon>
        <taxon>Streptophyta</taxon>
        <taxon>Embryophyta</taxon>
        <taxon>Tracheophyta</taxon>
        <taxon>Spermatophyta</taxon>
        <taxon>Magnoliopsida</taxon>
        <taxon>eudicotyledons</taxon>
        <taxon>Gunneridae</taxon>
        <taxon>Pentapetalae</taxon>
        <taxon>rosids</taxon>
        <taxon>Vitales</taxon>
        <taxon>Vitaceae</taxon>
        <taxon>Viteae</taxon>
        <taxon>Vitis</taxon>
    </lineage>
</organism>
<sequence>MLKLIESPNEPPNSAVSEAVVANFLLKCIRLNKSIIGSSGAVPILVRTLKKFGQDQQFPSNARLFESAIQSFHITFEHFSNSGNWFCLISAKYIGGHGSSERILSILSNVVSTPEGEGILYLDGSTLAQKRASRILECLRVDKGSRFQKVMVAVWVALEYLLHMWIIFLICRSKSQFQGGFRGGGRHDE</sequence>
<comment type="caution">
    <text evidence="2">The sequence shown here is derived from an EMBL/GenBank/DDBJ whole genome shotgun (WGS) entry which is preliminary data.</text>
</comment>
<dbReference type="PANTHER" id="PTHR46700">
    <property type="entry name" value="ARM REPEAT SUPERFAMILY PROTEIN"/>
    <property type="match status" value="1"/>
</dbReference>
<gene>
    <name evidence="2" type="ORF">CK203_090540</name>
</gene>
<keyword evidence="1" id="KW-0472">Membrane</keyword>
<keyword evidence="1" id="KW-1133">Transmembrane helix</keyword>
<dbReference type="AlphaFoldDB" id="A0A438F2G1"/>
<evidence type="ECO:0000313" key="2">
    <source>
        <dbReference type="EMBL" id="RVW54187.1"/>
    </source>
</evidence>
<accession>A0A438F2G1</accession>
<dbReference type="PANTHER" id="PTHR46700:SF1">
    <property type="entry name" value="ARM REPEAT SUPERFAMILY PROTEIN"/>
    <property type="match status" value="1"/>
</dbReference>
<proteinExistence type="predicted"/>
<protein>
    <submittedName>
        <fullName evidence="2">Uncharacterized protein</fullName>
    </submittedName>
</protein>
<dbReference type="Proteomes" id="UP000288805">
    <property type="component" value="Unassembled WGS sequence"/>
</dbReference>
<dbReference type="EMBL" id="QGNW01001132">
    <property type="protein sequence ID" value="RVW54187.1"/>
    <property type="molecule type" value="Genomic_DNA"/>
</dbReference>
<feature type="transmembrane region" description="Helical" evidence="1">
    <location>
        <begin position="150"/>
        <end position="170"/>
    </location>
</feature>
<evidence type="ECO:0000256" key="1">
    <source>
        <dbReference type="SAM" id="Phobius"/>
    </source>
</evidence>
<reference evidence="2 3" key="1">
    <citation type="journal article" date="2018" name="PLoS Genet.">
        <title>Population sequencing reveals clonal diversity and ancestral inbreeding in the grapevine cultivar Chardonnay.</title>
        <authorList>
            <person name="Roach M.J."/>
            <person name="Johnson D.L."/>
            <person name="Bohlmann J."/>
            <person name="van Vuuren H.J."/>
            <person name="Jones S.J."/>
            <person name="Pretorius I.S."/>
            <person name="Schmidt S.A."/>
            <person name="Borneman A.R."/>
        </authorList>
    </citation>
    <scope>NUCLEOTIDE SEQUENCE [LARGE SCALE GENOMIC DNA]</scope>
    <source>
        <strain evidence="3">cv. Chardonnay</strain>
        <tissue evidence="2">Leaf</tissue>
    </source>
</reference>